<dbReference type="RefSeq" id="WP_173583041.1">
    <property type="nucleotide sequence ID" value="NZ_WOTB01000009.1"/>
</dbReference>
<accession>A0ABX0JQ42</accession>
<feature type="region of interest" description="Disordered" evidence="1">
    <location>
        <begin position="252"/>
        <end position="407"/>
    </location>
</feature>
<sequence>MREGDRIIIIAVPIALRAGEPHVMTDTCGGLPSAALEALEGDPATGQTDGKTDGPARTQPDGYTHDHLGDHSSRPRDSHTGSHTDSYTSGHMGSHAGSRTGSRAGGPIGGHPTDRQIQATLEALLVRKRRFPAASAEQLPVRVTQMENGARLIEIPYLVTTRMSSDEPGWVPCYDIMPWEDHRSETDAERAASLAKRLLEKCFPSETAPGLTPEQLLQRRRLNVLFAPEHRTWRPELILERYLALEEAGLLTPGSTRTGQDDPPVNTPMPVDPARNNPARNAPTVNDPGRNDAAGNGTIRNDSGQQNTEENDPLGNNPEWNDTDGDDPFGNNPDRNDPAGNAPLKTDRAGNDRTGNTAEANDIAGNATTGNDSGRNDPPADDPARKALTMNDPAPHSMSRNDTPGAGTLKPECCRWLASAMGHLRRPLRSLALPVELMPDRFTIPQFQAAAEGVLGQILDKQIFRRNAINSGFLLWLPSVMQEFSDPY</sequence>
<evidence type="ECO:0000256" key="1">
    <source>
        <dbReference type="SAM" id="MobiDB-lite"/>
    </source>
</evidence>
<feature type="compositionally biased region" description="Polar residues" evidence="1">
    <location>
        <begin position="298"/>
        <end position="308"/>
    </location>
</feature>
<name>A0ABX0JQ42_9PROT</name>
<evidence type="ECO:0000313" key="4">
    <source>
        <dbReference type="Proteomes" id="UP000635278"/>
    </source>
</evidence>
<evidence type="ECO:0000313" key="3">
    <source>
        <dbReference type="EMBL" id="NHN84640.1"/>
    </source>
</evidence>
<dbReference type="Proteomes" id="UP000635278">
    <property type="component" value="Unassembled WGS sequence"/>
</dbReference>
<feature type="compositionally biased region" description="Polar residues" evidence="1">
    <location>
        <begin position="83"/>
        <end position="101"/>
    </location>
</feature>
<comment type="caution">
    <text evidence="3">The sequence shown here is derived from an EMBL/GenBank/DDBJ whole genome shotgun (WGS) entry which is preliminary data.</text>
</comment>
<dbReference type="InterPro" id="IPR036390">
    <property type="entry name" value="WH_DNA-bd_sf"/>
</dbReference>
<dbReference type="InterPro" id="IPR036388">
    <property type="entry name" value="WH-like_DNA-bd_sf"/>
</dbReference>
<dbReference type="Gene3D" id="1.10.10.10">
    <property type="entry name" value="Winged helix-like DNA-binding domain superfamily/Winged helix DNA-binding domain"/>
    <property type="match status" value="1"/>
</dbReference>
<feature type="compositionally biased region" description="Basic and acidic residues" evidence="1">
    <location>
        <begin position="63"/>
        <end position="82"/>
    </location>
</feature>
<feature type="domain" description="NrtR DNA-binding winged helix" evidence="2">
    <location>
        <begin position="434"/>
        <end position="474"/>
    </location>
</feature>
<proteinExistence type="predicted"/>
<reference evidence="3 4" key="1">
    <citation type="journal article" date="2020" name="Int. J. Syst. Evol. Microbiol.">
        <title>Novel acetic acid bacteria from cider fermentations: Acetobacter conturbans sp. nov. and Acetobacter fallax sp. nov.</title>
        <authorList>
            <person name="Sombolestani A.S."/>
            <person name="Cleenwerck I."/>
            <person name="Cnockaert M."/>
            <person name="Borremans W."/>
            <person name="Wieme A.D."/>
            <person name="De Vuyst L."/>
            <person name="Vandamme P."/>
        </authorList>
    </citation>
    <scope>NUCLEOTIDE SEQUENCE [LARGE SCALE GENOMIC DNA]</scope>
    <source>
        <strain evidence="3 4">LMG 30640</strain>
    </source>
</reference>
<protein>
    <recommendedName>
        <fullName evidence="2">NrtR DNA-binding winged helix domain-containing protein</fullName>
    </recommendedName>
</protein>
<gene>
    <name evidence="3" type="ORF">GOB93_08280</name>
</gene>
<evidence type="ECO:0000259" key="2">
    <source>
        <dbReference type="Pfam" id="PF21906"/>
    </source>
</evidence>
<keyword evidence="4" id="KW-1185">Reference proteome</keyword>
<dbReference type="Pfam" id="PF21906">
    <property type="entry name" value="WHD_NrtR"/>
    <property type="match status" value="1"/>
</dbReference>
<organism evidence="3 4">
    <name type="scientific">Acetobacter musti</name>
    <dbReference type="NCBI Taxonomy" id="864732"/>
    <lineage>
        <taxon>Bacteria</taxon>
        <taxon>Pseudomonadati</taxon>
        <taxon>Pseudomonadota</taxon>
        <taxon>Alphaproteobacteria</taxon>
        <taxon>Acetobacterales</taxon>
        <taxon>Acetobacteraceae</taxon>
        <taxon>Acetobacter</taxon>
    </lineage>
</organism>
<feature type="region of interest" description="Disordered" evidence="1">
    <location>
        <begin position="41"/>
        <end position="114"/>
    </location>
</feature>
<dbReference type="SUPFAM" id="SSF46785">
    <property type="entry name" value="Winged helix' DNA-binding domain"/>
    <property type="match status" value="1"/>
</dbReference>
<dbReference type="EMBL" id="WOTB01000009">
    <property type="protein sequence ID" value="NHN84640.1"/>
    <property type="molecule type" value="Genomic_DNA"/>
</dbReference>
<dbReference type="InterPro" id="IPR054105">
    <property type="entry name" value="WHD_NrtR"/>
</dbReference>